<name>A0ABY4CF97_9BACL</name>
<feature type="transmembrane region" description="Helical" evidence="1">
    <location>
        <begin position="93"/>
        <end position="117"/>
    </location>
</feature>
<feature type="transmembrane region" description="Helical" evidence="1">
    <location>
        <begin position="53"/>
        <end position="73"/>
    </location>
</feature>
<evidence type="ECO:0000313" key="3">
    <source>
        <dbReference type="Proteomes" id="UP000830167"/>
    </source>
</evidence>
<gene>
    <name evidence="2" type="ORF">LSG31_14860</name>
</gene>
<keyword evidence="1" id="KW-0812">Transmembrane</keyword>
<reference evidence="2" key="1">
    <citation type="submission" date="2021-12" db="EMBL/GenBank/DDBJ databases">
        <title>Alicyclobacillaceae gen. nov., sp. nov., isolated from chalcocite enrichment system.</title>
        <authorList>
            <person name="Jiang Z."/>
        </authorList>
    </citation>
    <scope>NUCLEOTIDE SEQUENCE</scope>
    <source>
        <strain evidence="2">MYW30-H2</strain>
    </source>
</reference>
<keyword evidence="3" id="KW-1185">Reference proteome</keyword>
<proteinExistence type="predicted"/>
<organism evidence="2 3">
    <name type="scientific">Fodinisporobacter ferrooxydans</name>
    <dbReference type="NCBI Taxonomy" id="2901836"/>
    <lineage>
        <taxon>Bacteria</taxon>
        <taxon>Bacillati</taxon>
        <taxon>Bacillota</taxon>
        <taxon>Bacilli</taxon>
        <taxon>Bacillales</taxon>
        <taxon>Alicyclobacillaceae</taxon>
        <taxon>Fodinisporobacter</taxon>
    </lineage>
</organism>
<evidence type="ECO:0000256" key="1">
    <source>
        <dbReference type="SAM" id="Phobius"/>
    </source>
</evidence>
<keyword evidence="1" id="KW-0472">Membrane</keyword>
<protein>
    <recommendedName>
        <fullName evidence="4">Metal-dependent hydrolase</fullName>
    </recommendedName>
</protein>
<sequence>MWLQGSFQLAQPWLPQLFRQPDMWTLDSMMHSIPIWLCLAGIGLFFRIEWLKWLVIGGFFHIMIDIFTHKQFIDAYIWPVSKRTIPGIVDYHTPVFMAFDGVAIFLALVYGVSRWGLKKLYMFRKSAS</sequence>
<feature type="transmembrane region" description="Helical" evidence="1">
    <location>
        <begin position="28"/>
        <end position="46"/>
    </location>
</feature>
<dbReference type="EMBL" id="CP089291">
    <property type="protein sequence ID" value="UOF89188.1"/>
    <property type="molecule type" value="Genomic_DNA"/>
</dbReference>
<keyword evidence="1" id="KW-1133">Transmembrane helix</keyword>
<accession>A0ABY4CF97</accession>
<dbReference type="Proteomes" id="UP000830167">
    <property type="component" value="Chromosome"/>
</dbReference>
<evidence type="ECO:0008006" key="4">
    <source>
        <dbReference type="Google" id="ProtNLM"/>
    </source>
</evidence>
<evidence type="ECO:0000313" key="2">
    <source>
        <dbReference type="EMBL" id="UOF89188.1"/>
    </source>
</evidence>
<dbReference type="RefSeq" id="WP_347435872.1">
    <property type="nucleotide sequence ID" value="NZ_CP089291.1"/>
</dbReference>